<gene>
    <name evidence="2" type="ORF">PM001_LOCUS23235</name>
</gene>
<dbReference type="Pfam" id="PF04749">
    <property type="entry name" value="PLAC8"/>
    <property type="match status" value="1"/>
</dbReference>
<dbReference type="InterPro" id="IPR006461">
    <property type="entry name" value="PLAC_motif_containing"/>
</dbReference>
<dbReference type="NCBIfam" id="TIGR01571">
    <property type="entry name" value="A_thal_Cys_rich"/>
    <property type="match status" value="1"/>
</dbReference>
<evidence type="ECO:0000313" key="3">
    <source>
        <dbReference type="Proteomes" id="UP001162060"/>
    </source>
</evidence>
<sequence>MNKVPTRSVQPTVSHEKPLHLGAKRDGVSITAVAARRRALQSTTSSVPSTWHSNFCDCWCSVAPTYCCSVTCCPCMTFASAKESLGGSYEWTLLYFGFLFIGSLVSLGLAVCNSSNAPLHDVKAALFSPVSGPHATNLRFLAIWEGISAVLLMVLLFGVWRLRTQTRLTLGIQGSHVFDCVASFCCCFCVISQLHLELKCQHDEEPPIQGRRNRRAGNVITTGPVDTLAPYAVM</sequence>
<proteinExistence type="predicted"/>
<keyword evidence="1" id="KW-1133">Transmembrane helix</keyword>
<feature type="transmembrane region" description="Helical" evidence="1">
    <location>
        <begin position="141"/>
        <end position="160"/>
    </location>
</feature>
<feature type="transmembrane region" description="Helical" evidence="1">
    <location>
        <begin position="92"/>
        <end position="111"/>
    </location>
</feature>
<evidence type="ECO:0008006" key="4">
    <source>
        <dbReference type="Google" id="ProtNLM"/>
    </source>
</evidence>
<evidence type="ECO:0000256" key="1">
    <source>
        <dbReference type="SAM" id="Phobius"/>
    </source>
</evidence>
<reference evidence="2" key="1">
    <citation type="submission" date="2024-01" db="EMBL/GenBank/DDBJ databases">
        <authorList>
            <person name="Webb A."/>
        </authorList>
    </citation>
    <scope>NUCLEOTIDE SEQUENCE</scope>
    <source>
        <strain evidence="2">Pm1</strain>
    </source>
</reference>
<name>A0AAV1UX55_9STRA</name>
<keyword evidence="1" id="KW-0472">Membrane</keyword>
<organism evidence="2 3">
    <name type="scientific">Peronospora matthiolae</name>
    <dbReference type="NCBI Taxonomy" id="2874970"/>
    <lineage>
        <taxon>Eukaryota</taxon>
        <taxon>Sar</taxon>
        <taxon>Stramenopiles</taxon>
        <taxon>Oomycota</taxon>
        <taxon>Peronosporomycetes</taxon>
        <taxon>Peronosporales</taxon>
        <taxon>Peronosporaceae</taxon>
        <taxon>Peronospora</taxon>
    </lineage>
</organism>
<dbReference type="AlphaFoldDB" id="A0AAV1UX55"/>
<evidence type="ECO:0000313" key="2">
    <source>
        <dbReference type="EMBL" id="CAK7938085.1"/>
    </source>
</evidence>
<dbReference type="PANTHER" id="PTHR15907">
    <property type="entry name" value="DUF614 FAMILY PROTEIN-RELATED"/>
    <property type="match status" value="1"/>
</dbReference>
<protein>
    <recommendedName>
        <fullName evidence="4">Transmembrane protein</fullName>
    </recommendedName>
</protein>
<dbReference type="EMBL" id="CAKLBY020000229">
    <property type="protein sequence ID" value="CAK7938085.1"/>
    <property type="molecule type" value="Genomic_DNA"/>
</dbReference>
<comment type="caution">
    <text evidence="2">The sequence shown here is derived from an EMBL/GenBank/DDBJ whole genome shotgun (WGS) entry which is preliminary data.</text>
</comment>
<accession>A0AAV1UX55</accession>
<keyword evidence="1" id="KW-0812">Transmembrane</keyword>
<dbReference type="Proteomes" id="UP001162060">
    <property type="component" value="Unassembled WGS sequence"/>
</dbReference>